<evidence type="ECO:0000256" key="5">
    <source>
        <dbReference type="ARBA" id="ARBA00023136"/>
    </source>
</evidence>
<protein>
    <submittedName>
        <fullName evidence="8">Putative gliotoxin efflux pump</fullName>
    </submittedName>
</protein>
<dbReference type="Gene3D" id="1.20.1720.10">
    <property type="entry name" value="Multidrug resistance protein D"/>
    <property type="match status" value="1"/>
</dbReference>
<dbReference type="PANTHER" id="PTHR23501:SF177">
    <property type="entry name" value="MAJOR FACILITATOR SUPERFAMILY (MFS) PROFILE DOMAIN-CONTAINING PROTEIN-RELATED"/>
    <property type="match status" value="1"/>
</dbReference>
<dbReference type="GO" id="GO:0022857">
    <property type="term" value="F:transmembrane transporter activity"/>
    <property type="evidence" value="ECO:0007669"/>
    <property type="project" value="InterPro"/>
</dbReference>
<reference evidence="8 9" key="1">
    <citation type="submission" date="2020-01" db="EMBL/GenBank/DDBJ databases">
        <authorList>
            <consortium name="DOE Joint Genome Institute"/>
            <person name="Haridas S."/>
            <person name="Albert R."/>
            <person name="Binder M."/>
            <person name="Bloem J."/>
            <person name="Labutti K."/>
            <person name="Salamov A."/>
            <person name="Andreopoulos B."/>
            <person name="Baker S.E."/>
            <person name="Barry K."/>
            <person name="Bills G."/>
            <person name="Bluhm B.H."/>
            <person name="Cannon C."/>
            <person name="Castanera R."/>
            <person name="Culley D.E."/>
            <person name="Daum C."/>
            <person name="Ezra D."/>
            <person name="Gonzalez J.B."/>
            <person name="Henrissat B."/>
            <person name="Kuo A."/>
            <person name="Liang C."/>
            <person name="Lipzen A."/>
            <person name="Lutzoni F."/>
            <person name="Magnuson J."/>
            <person name="Mondo S."/>
            <person name="Nolan M."/>
            <person name="Ohm R."/>
            <person name="Pangilinan J."/>
            <person name="Park H.-J.H."/>
            <person name="Ramirez L."/>
            <person name="Alfaro M."/>
            <person name="Sun H."/>
            <person name="Tritt A."/>
            <person name="Yoshinaga Y."/>
            <person name="Zwiers L.-H.L."/>
            <person name="Turgeon B.G."/>
            <person name="Goodwin S.B."/>
            <person name="Spatafora J.W."/>
            <person name="Crous P.W."/>
            <person name="Grigoriev I.V."/>
        </authorList>
    </citation>
    <scope>NUCLEOTIDE SEQUENCE [LARGE SCALE GENOMIC DNA]</scope>
    <source>
        <strain evidence="8 9">CBS 611.86</strain>
    </source>
</reference>
<feature type="domain" description="Major facilitator superfamily (MFS) profile" evidence="7">
    <location>
        <begin position="33"/>
        <end position="532"/>
    </location>
</feature>
<name>A0A7C8I5U4_9PLEO</name>
<feature type="transmembrane region" description="Helical" evidence="6">
    <location>
        <begin position="338"/>
        <end position="355"/>
    </location>
</feature>
<dbReference type="EMBL" id="JAADJZ010000011">
    <property type="protein sequence ID" value="KAF2871557.1"/>
    <property type="molecule type" value="Genomic_DNA"/>
</dbReference>
<keyword evidence="4 6" id="KW-1133">Transmembrane helix</keyword>
<feature type="transmembrane region" description="Helical" evidence="6">
    <location>
        <begin position="360"/>
        <end position="380"/>
    </location>
</feature>
<evidence type="ECO:0000256" key="2">
    <source>
        <dbReference type="ARBA" id="ARBA00022448"/>
    </source>
</evidence>
<evidence type="ECO:0000256" key="3">
    <source>
        <dbReference type="ARBA" id="ARBA00022692"/>
    </source>
</evidence>
<feature type="transmembrane region" description="Helical" evidence="6">
    <location>
        <begin position="428"/>
        <end position="448"/>
    </location>
</feature>
<dbReference type="FunFam" id="1.20.1250.20:FF:000196">
    <property type="entry name" value="MFS toxin efflux pump (AflT)"/>
    <property type="match status" value="1"/>
</dbReference>
<comment type="subcellular location">
    <subcellularLocation>
        <location evidence="1">Membrane</location>
        <topology evidence="1">Multi-pass membrane protein</topology>
    </subcellularLocation>
</comment>
<gene>
    <name evidence="8" type="ORF">BDV95DRAFT_494235</name>
</gene>
<organism evidence="8 9">
    <name type="scientific">Massariosphaeria phaeospora</name>
    <dbReference type="NCBI Taxonomy" id="100035"/>
    <lineage>
        <taxon>Eukaryota</taxon>
        <taxon>Fungi</taxon>
        <taxon>Dikarya</taxon>
        <taxon>Ascomycota</taxon>
        <taxon>Pezizomycotina</taxon>
        <taxon>Dothideomycetes</taxon>
        <taxon>Pleosporomycetidae</taxon>
        <taxon>Pleosporales</taxon>
        <taxon>Pleosporales incertae sedis</taxon>
        <taxon>Massariosphaeria</taxon>
    </lineage>
</organism>
<dbReference type="InterPro" id="IPR020846">
    <property type="entry name" value="MFS_dom"/>
</dbReference>
<dbReference type="CDD" id="cd17502">
    <property type="entry name" value="MFS_Azr1_MDR_like"/>
    <property type="match status" value="1"/>
</dbReference>
<keyword evidence="9" id="KW-1185">Reference proteome</keyword>
<dbReference type="GO" id="GO:0005886">
    <property type="term" value="C:plasma membrane"/>
    <property type="evidence" value="ECO:0007669"/>
    <property type="project" value="TreeGrafter"/>
</dbReference>
<proteinExistence type="predicted"/>
<evidence type="ECO:0000313" key="8">
    <source>
        <dbReference type="EMBL" id="KAF2871557.1"/>
    </source>
</evidence>
<keyword evidence="5 6" id="KW-0472">Membrane</keyword>
<feature type="transmembrane region" description="Helical" evidence="6">
    <location>
        <begin position="98"/>
        <end position="117"/>
    </location>
</feature>
<comment type="caution">
    <text evidence="8">The sequence shown here is derived from an EMBL/GenBank/DDBJ whole genome shotgun (WGS) entry which is preliminary data.</text>
</comment>
<feature type="transmembrane region" description="Helical" evidence="6">
    <location>
        <begin position="392"/>
        <end position="416"/>
    </location>
</feature>
<feature type="transmembrane region" description="Helical" evidence="6">
    <location>
        <begin position="155"/>
        <end position="174"/>
    </location>
</feature>
<keyword evidence="2" id="KW-0813">Transport</keyword>
<feature type="transmembrane region" description="Helical" evidence="6">
    <location>
        <begin position="297"/>
        <end position="318"/>
    </location>
</feature>
<evidence type="ECO:0000259" key="7">
    <source>
        <dbReference type="PROSITE" id="PS50850"/>
    </source>
</evidence>
<feature type="transmembrane region" description="Helical" evidence="6">
    <location>
        <begin position="33"/>
        <end position="55"/>
    </location>
</feature>
<evidence type="ECO:0000313" key="9">
    <source>
        <dbReference type="Proteomes" id="UP000481861"/>
    </source>
</evidence>
<dbReference type="Proteomes" id="UP000481861">
    <property type="component" value="Unassembled WGS sequence"/>
</dbReference>
<dbReference type="SUPFAM" id="SSF103473">
    <property type="entry name" value="MFS general substrate transporter"/>
    <property type="match status" value="1"/>
</dbReference>
<dbReference type="InterPro" id="IPR011701">
    <property type="entry name" value="MFS"/>
</dbReference>
<feature type="transmembrane region" description="Helical" evidence="6">
    <location>
        <begin position="227"/>
        <end position="248"/>
    </location>
</feature>
<dbReference type="AlphaFoldDB" id="A0A7C8I5U4"/>
<sequence length="532" mass="56567">MGSKEGISADIRSQEEENKVEEEYPSSWRLASVVVALVLSMFLASLDMTIIGTAIPRITDEFHSLDMVGWYGSSFFLTVAAFQASWGKAYKFFDLKIVFLLAIFLFEIGSLICGVAPNNEALIAGRAITGVGAAGVIGGSYCIVAFAVPPHRRPAFAGIMGATYGVASVIGPLLGGVFTDKVSWRWCFYINLPIGGVSAAMILFLFKTPEASRSKDNLTLGEKVLHMDLPGALVILAAVVCYLLALQWGGITKAWNNPDVYGTLIAFGLIMILFVAVEWWQGNRALLVPYLLKERTIWVGCAFGFFLGGGFFVLLYYLPIYFQAVQGVSAEQSGVRNLALIVAETVATILSGILISTFGLFAPLMIVGAAISTIAAGLIYTFSATSTSGAWIGYQILAGAGIGLCFQAPIMAGQALAKHEDVPTTTAILMFFQTMGGALTVSAAQSAFANELLASLIRNVPGVNPAEVLVIGATEIRQVFKGENLLGVQAAYMDGLTVTFIFIIALFGVGTLVTFATPWTNIKSKAKPGVAA</sequence>
<feature type="transmembrane region" description="Helical" evidence="6">
    <location>
        <begin position="123"/>
        <end position="148"/>
    </location>
</feature>
<keyword evidence="3 6" id="KW-0812">Transmembrane</keyword>
<evidence type="ECO:0000256" key="4">
    <source>
        <dbReference type="ARBA" id="ARBA00022989"/>
    </source>
</evidence>
<feature type="transmembrane region" description="Helical" evidence="6">
    <location>
        <begin position="260"/>
        <end position="277"/>
    </location>
</feature>
<dbReference type="PANTHER" id="PTHR23501">
    <property type="entry name" value="MAJOR FACILITATOR SUPERFAMILY"/>
    <property type="match status" value="1"/>
</dbReference>
<dbReference type="Gene3D" id="1.20.1250.20">
    <property type="entry name" value="MFS general substrate transporter like domains"/>
    <property type="match status" value="1"/>
</dbReference>
<feature type="transmembrane region" description="Helical" evidence="6">
    <location>
        <begin position="495"/>
        <end position="517"/>
    </location>
</feature>
<dbReference type="PROSITE" id="PS50850">
    <property type="entry name" value="MFS"/>
    <property type="match status" value="1"/>
</dbReference>
<dbReference type="FunFam" id="1.20.1720.10:FF:000012">
    <property type="entry name" value="MFS toxin efflux pump (AflT)"/>
    <property type="match status" value="1"/>
</dbReference>
<dbReference type="Pfam" id="PF07690">
    <property type="entry name" value="MFS_1"/>
    <property type="match status" value="1"/>
</dbReference>
<accession>A0A7C8I5U4</accession>
<dbReference type="OrthoDB" id="10021397at2759"/>
<feature type="transmembrane region" description="Helical" evidence="6">
    <location>
        <begin position="67"/>
        <end position="86"/>
    </location>
</feature>
<dbReference type="InterPro" id="IPR036259">
    <property type="entry name" value="MFS_trans_sf"/>
</dbReference>
<evidence type="ECO:0000256" key="6">
    <source>
        <dbReference type="SAM" id="Phobius"/>
    </source>
</evidence>
<evidence type="ECO:0000256" key="1">
    <source>
        <dbReference type="ARBA" id="ARBA00004141"/>
    </source>
</evidence>
<feature type="transmembrane region" description="Helical" evidence="6">
    <location>
        <begin position="186"/>
        <end position="206"/>
    </location>
</feature>